<protein>
    <submittedName>
        <fullName evidence="3">Uncharacterized protein</fullName>
    </submittedName>
</protein>
<comment type="caution">
    <text evidence="3">The sequence shown here is derived from an EMBL/GenBank/DDBJ whole genome shotgun (WGS) entry which is preliminary data.</text>
</comment>
<evidence type="ECO:0000313" key="3">
    <source>
        <dbReference type="EMBL" id="KAA8498063.1"/>
    </source>
</evidence>
<sequence length="764" mass="80765">MPGAALGALALLVLVGACIGVAEPAGPVPRRAADVLPGLLPSVGHRRTSLRGTGQSEDTRGAQWKHWRQATLERFMTARQNLAEISQDCVAAHLAQCGVDLEDPANELCFECFASEVEIDTAACLSGCCSSFRDTLLSCFEEVAESSACSADADQEQLEKVTPALQSFDEVCAISECLLHVSDECGFDVRNPEALPCVQCTETDCFDECCPALLDSAVCAADVARIRCGHMLRDTGDIEALIASAADLAGNACSIRASPDCMAALDERCGHLESPPACNVLSNRYDAKTCCRADLRAYRCLTEGASLAPECSDEVGVIRVLVDQEFQSRSRVCDLAFSLANADWDVIQANMCDTSTSESCTLDTSSGTPLDTLCACDPEDDEDCQQECCDATRSARDCVESHLRFCTGAGVHGVIARDLFGGLLARTDFEILHCVNVSSPSLPPVESGGPSGPSPHPVPDPSHTFEAEPSENASDTEEPVSETETPTPVTGIPSPNTSEEPLDSDEPASETEEPIAVTGIPGPNTSEEPLDSDEPVSQTEGPAPGSSLPGPALSEEPFSTDEPENSSPTGEPSAQPTNDTAESSEESEPATGTPTPTPTSEPTATTTPVPTVAVTATSSPTPAPVCIDAEWIEAHGLDKVHTGDGFGELLCIVGLEELPCGTPDHVLEVSAQSVARMRRGGLMLRTYGEVCSERACVRKLGRFNGVRHSDAHRMPEQEGHRVTTVSDRGTGWSAVENRVVVSALKMRWPRLTGALAYLQRTNSA</sequence>
<keyword evidence="4" id="KW-1185">Reference proteome</keyword>
<name>A0A5J4Z5E2_PORPP</name>
<feature type="compositionally biased region" description="Acidic residues" evidence="1">
    <location>
        <begin position="500"/>
        <end position="513"/>
    </location>
</feature>
<accession>A0A5J4Z5E2</accession>
<feature type="signal peptide" evidence="2">
    <location>
        <begin position="1"/>
        <end position="20"/>
    </location>
</feature>
<evidence type="ECO:0000313" key="4">
    <source>
        <dbReference type="Proteomes" id="UP000324585"/>
    </source>
</evidence>
<dbReference type="Proteomes" id="UP000324585">
    <property type="component" value="Unassembled WGS sequence"/>
</dbReference>
<organism evidence="3 4">
    <name type="scientific">Porphyridium purpureum</name>
    <name type="common">Red alga</name>
    <name type="synonym">Porphyridium cruentum</name>
    <dbReference type="NCBI Taxonomy" id="35688"/>
    <lineage>
        <taxon>Eukaryota</taxon>
        <taxon>Rhodophyta</taxon>
        <taxon>Bangiophyceae</taxon>
        <taxon>Porphyridiales</taxon>
        <taxon>Porphyridiaceae</taxon>
        <taxon>Porphyridium</taxon>
    </lineage>
</organism>
<evidence type="ECO:0000256" key="2">
    <source>
        <dbReference type="SAM" id="SignalP"/>
    </source>
</evidence>
<gene>
    <name evidence="3" type="ORF">FVE85_5648</name>
</gene>
<reference evidence="4" key="1">
    <citation type="journal article" date="2019" name="Nat. Commun.">
        <title>Expansion of phycobilisome linker gene families in mesophilic red algae.</title>
        <authorList>
            <person name="Lee J."/>
            <person name="Kim D."/>
            <person name="Bhattacharya D."/>
            <person name="Yoon H.S."/>
        </authorList>
    </citation>
    <scope>NUCLEOTIDE SEQUENCE [LARGE SCALE GENOMIC DNA]</scope>
    <source>
        <strain evidence="4">CCMP 1328</strain>
    </source>
</reference>
<feature type="chain" id="PRO_5023820786" evidence="2">
    <location>
        <begin position="21"/>
        <end position="764"/>
    </location>
</feature>
<proteinExistence type="predicted"/>
<feature type="compositionally biased region" description="Polar residues" evidence="1">
    <location>
        <begin position="565"/>
        <end position="579"/>
    </location>
</feature>
<dbReference type="EMBL" id="VRMN01000001">
    <property type="protein sequence ID" value="KAA8498063.1"/>
    <property type="molecule type" value="Genomic_DNA"/>
</dbReference>
<feature type="compositionally biased region" description="Low complexity" evidence="1">
    <location>
        <begin position="589"/>
        <end position="620"/>
    </location>
</feature>
<evidence type="ECO:0000256" key="1">
    <source>
        <dbReference type="SAM" id="MobiDB-lite"/>
    </source>
</evidence>
<dbReference type="AlphaFoldDB" id="A0A5J4Z5E2"/>
<keyword evidence="2" id="KW-0732">Signal</keyword>
<feature type="compositionally biased region" description="Low complexity" evidence="1">
    <location>
        <begin position="541"/>
        <end position="554"/>
    </location>
</feature>
<feature type="region of interest" description="Disordered" evidence="1">
    <location>
        <begin position="441"/>
        <end position="621"/>
    </location>
</feature>